<evidence type="ECO:0000256" key="5">
    <source>
        <dbReference type="ARBA" id="ARBA00023157"/>
    </source>
</evidence>
<dbReference type="AlphaFoldDB" id="A0A9Q8FK77"/>
<dbReference type="InterPro" id="IPR036188">
    <property type="entry name" value="FAD/NAD-bd_sf"/>
</dbReference>
<name>A0A9Q8FK77_9STAP</name>
<comment type="caution">
    <text evidence="7">The sequence shown here is derived from an EMBL/GenBank/DDBJ whole genome shotgun (WGS) entry which is preliminary data.</text>
</comment>
<dbReference type="Gene3D" id="3.30.9.10">
    <property type="entry name" value="D-Amino Acid Oxidase, subunit A, domain 2"/>
    <property type="match status" value="1"/>
</dbReference>
<organism evidence="7 8">
    <name type="scientific">Macrococcus carouselicus</name>
    <dbReference type="NCBI Taxonomy" id="69969"/>
    <lineage>
        <taxon>Bacteria</taxon>
        <taxon>Bacillati</taxon>
        <taxon>Bacillota</taxon>
        <taxon>Bacilli</taxon>
        <taxon>Bacillales</taxon>
        <taxon>Staphylococcaceae</taxon>
        <taxon>Macrococcus</taxon>
    </lineage>
</organism>
<sequence length="493" mass="55011">MKKENISYWTKSAAINEFPAMEQNIRTEILIVGGGIAGIMTAYRLAEAGRDVTLVEGRKLVQETTANTTAKITAQHHLLYQELYKKQGQEKARLFYDSQIDGIDAIDELVTKYQIDCDFERLSSTQLTDGRSEKAIRKEYDTYEKLGIRSELHEGDMGLPFKTTLGLEMPDQAQFHPVKFLAGMVEACKEVGVKFYEETLVEEIGKVQATTDKGHTIDFQKIIVATHFPIANARNNIISQVEIERSYIVAADGVNIPHGMFQTVDAPKRSLRHYHTENGVGVLVGGENHITGATCNMESAYEKLSASASEFFKGNVTDRWSAQDMMTVDRMPLIGQYDKKDPNVYIVTGFNKFGMATSATAAQLLTDLILRKENRYEELFRPERINTVGNQVKAVGKQIKDAVKGEALAMTDYGTDTSKLKAEEGGIFNVDGKLQAVYKDTDGQEHHVSPFCTHMGCVVKFNDAEKTWDCPCHGSRFDREGCVLEGPATQNLK</sequence>
<dbReference type="Gene3D" id="2.102.10.10">
    <property type="entry name" value="Rieske [2Fe-2S] iron-sulphur domain"/>
    <property type="match status" value="1"/>
</dbReference>
<dbReference type="SUPFAM" id="SSF51971">
    <property type="entry name" value="Nucleotide-binding domain"/>
    <property type="match status" value="1"/>
</dbReference>
<dbReference type="Gene3D" id="3.50.50.60">
    <property type="entry name" value="FAD/NAD(P)-binding domain"/>
    <property type="match status" value="1"/>
</dbReference>
<dbReference type="PRINTS" id="PR00162">
    <property type="entry name" value="RIESKE"/>
</dbReference>
<dbReference type="Pfam" id="PF01266">
    <property type="entry name" value="DAO"/>
    <property type="match status" value="1"/>
</dbReference>
<reference evidence="7 8" key="1">
    <citation type="submission" date="2019-01" db="EMBL/GenBank/DDBJ databases">
        <title>Draft genome sequences of the type strains of six Macrococcus species.</title>
        <authorList>
            <person name="Mazhar S."/>
            <person name="Altermann E."/>
            <person name="Hill C."/>
            <person name="Mcauliffe O."/>
        </authorList>
    </citation>
    <scope>NUCLEOTIDE SEQUENCE [LARGE SCALE GENOMIC DNA]</scope>
    <source>
        <strain evidence="7 8">ATCC 51828</strain>
    </source>
</reference>
<dbReference type="PANTHER" id="PTHR13847">
    <property type="entry name" value="SARCOSINE DEHYDROGENASE-RELATED"/>
    <property type="match status" value="1"/>
</dbReference>
<dbReference type="InterPro" id="IPR038010">
    <property type="entry name" value="YhfW_C"/>
</dbReference>
<dbReference type="GO" id="GO:0005737">
    <property type="term" value="C:cytoplasm"/>
    <property type="evidence" value="ECO:0007669"/>
    <property type="project" value="TreeGrafter"/>
</dbReference>
<keyword evidence="8" id="KW-1185">Reference proteome</keyword>
<gene>
    <name evidence="7" type="ORF">ERX40_09640</name>
</gene>
<evidence type="ECO:0000313" key="8">
    <source>
        <dbReference type="Proteomes" id="UP000295280"/>
    </source>
</evidence>
<keyword evidence="2" id="KW-0479">Metal-binding</keyword>
<dbReference type="Pfam" id="PF00355">
    <property type="entry name" value="Rieske"/>
    <property type="match status" value="1"/>
</dbReference>
<dbReference type="GO" id="GO:0046872">
    <property type="term" value="F:metal ion binding"/>
    <property type="evidence" value="ECO:0007669"/>
    <property type="project" value="UniProtKB-KW"/>
</dbReference>
<dbReference type="OrthoDB" id="9767869at2"/>
<dbReference type="RefSeq" id="WP_133418292.1">
    <property type="nucleotide sequence ID" value="NZ_SCWD01000005.1"/>
</dbReference>
<dbReference type="PANTHER" id="PTHR13847:SF274">
    <property type="entry name" value="RIESKE 2FE-2S IRON-SULFUR PROTEIN YHFW-RELATED"/>
    <property type="match status" value="1"/>
</dbReference>
<feature type="domain" description="Rieske" evidence="6">
    <location>
        <begin position="412"/>
        <end position="493"/>
    </location>
</feature>
<dbReference type="GO" id="GO:0004497">
    <property type="term" value="F:monooxygenase activity"/>
    <property type="evidence" value="ECO:0007669"/>
    <property type="project" value="UniProtKB-ARBA"/>
</dbReference>
<evidence type="ECO:0000313" key="7">
    <source>
        <dbReference type="EMBL" id="TDL96608.1"/>
    </source>
</evidence>
<keyword evidence="3" id="KW-0408">Iron</keyword>
<dbReference type="InterPro" id="IPR017941">
    <property type="entry name" value="Rieske_2Fe-2S"/>
</dbReference>
<evidence type="ECO:0000259" key="6">
    <source>
        <dbReference type="PROSITE" id="PS51296"/>
    </source>
</evidence>
<dbReference type="GO" id="GO:0016705">
    <property type="term" value="F:oxidoreductase activity, acting on paired donors, with incorporation or reduction of molecular oxygen"/>
    <property type="evidence" value="ECO:0007669"/>
    <property type="project" value="UniProtKB-ARBA"/>
</dbReference>
<dbReference type="GO" id="GO:0051537">
    <property type="term" value="F:2 iron, 2 sulfur cluster binding"/>
    <property type="evidence" value="ECO:0007669"/>
    <property type="project" value="UniProtKB-KW"/>
</dbReference>
<dbReference type="InterPro" id="IPR036922">
    <property type="entry name" value="Rieske_2Fe-2S_sf"/>
</dbReference>
<dbReference type="PROSITE" id="PS51296">
    <property type="entry name" value="RIESKE"/>
    <property type="match status" value="1"/>
</dbReference>
<proteinExistence type="predicted"/>
<keyword evidence="5" id="KW-1015">Disulfide bond</keyword>
<evidence type="ECO:0000256" key="2">
    <source>
        <dbReference type="ARBA" id="ARBA00022723"/>
    </source>
</evidence>
<accession>A0A9Q8FK77</accession>
<dbReference type="CDD" id="cd03477">
    <property type="entry name" value="Rieske_YhfW_C"/>
    <property type="match status" value="1"/>
</dbReference>
<keyword evidence="1" id="KW-0001">2Fe-2S</keyword>
<dbReference type="InterPro" id="IPR006076">
    <property type="entry name" value="FAD-dep_OxRdtase"/>
</dbReference>
<protein>
    <submittedName>
        <fullName evidence="7">FAD-dependent oxidoreductase</fullName>
    </submittedName>
</protein>
<dbReference type="SUPFAM" id="SSF50022">
    <property type="entry name" value="ISP domain"/>
    <property type="match status" value="1"/>
</dbReference>
<dbReference type="EMBL" id="SCWD01000005">
    <property type="protein sequence ID" value="TDL96608.1"/>
    <property type="molecule type" value="Genomic_DNA"/>
</dbReference>
<evidence type="ECO:0000256" key="3">
    <source>
        <dbReference type="ARBA" id="ARBA00023004"/>
    </source>
</evidence>
<dbReference type="InterPro" id="IPR005805">
    <property type="entry name" value="Rieske_Fe-S_prot_C"/>
</dbReference>
<keyword evidence="4" id="KW-0411">Iron-sulfur</keyword>
<dbReference type="GO" id="GO:0016020">
    <property type="term" value="C:membrane"/>
    <property type="evidence" value="ECO:0007669"/>
    <property type="project" value="InterPro"/>
</dbReference>
<dbReference type="Proteomes" id="UP000295280">
    <property type="component" value="Unassembled WGS sequence"/>
</dbReference>
<evidence type="ECO:0000256" key="1">
    <source>
        <dbReference type="ARBA" id="ARBA00022714"/>
    </source>
</evidence>
<evidence type="ECO:0000256" key="4">
    <source>
        <dbReference type="ARBA" id="ARBA00023014"/>
    </source>
</evidence>